<dbReference type="AlphaFoldDB" id="A0A8C0WJ35"/>
<sequence>GYFVFFVFFIKNPLSFTGEFAECETCRLGWGQCRKVCMEEEKVDGCFKLNFFCCQQYLTYHTSTPLNLEAGLDGYSRKAKNK</sequence>
<name>A0A8C0WJ35_CASCN</name>
<proteinExistence type="predicted"/>
<evidence type="ECO:0008006" key="2">
    <source>
        <dbReference type="Google" id="ProtNLM"/>
    </source>
</evidence>
<evidence type="ECO:0000313" key="1">
    <source>
        <dbReference type="Ensembl" id="ENSCCNP00000010997.1"/>
    </source>
</evidence>
<dbReference type="Ensembl" id="ENSCCNT00000014408.1">
    <property type="protein sequence ID" value="ENSCCNP00000010997.1"/>
    <property type="gene ID" value="ENSCCNG00000011412.1"/>
</dbReference>
<accession>A0A8C0WJ35</accession>
<protein>
    <recommendedName>
        <fullName evidence="2">Beta-defensin</fullName>
    </recommendedName>
</protein>
<reference evidence="1" key="1">
    <citation type="submission" date="2023-09" db="UniProtKB">
        <authorList>
            <consortium name="Ensembl"/>
        </authorList>
    </citation>
    <scope>IDENTIFICATION</scope>
</reference>
<organism evidence="1">
    <name type="scientific">Castor canadensis</name>
    <name type="common">American beaver</name>
    <dbReference type="NCBI Taxonomy" id="51338"/>
    <lineage>
        <taxon>Eukaryota</taxon>
        <taxon>Metazoa</taxon>
        <taxon>Chordata</taxon>
        <taxon>Craniata</taxon>
        <taxon>Vertebrata</taxon>
        <taxon>Euteleostomi</taxon>
        <taxon>Mammalia</taxon>
        <taxon>Eutheria</taxon>
        <taxon>Euarchontoglires</taxon>
        <taxon>Glires</taxon>
        <taxon>Rodentia</taxon>
        <taxon>Castorimorpha</taxon>
        <taxon>Castoridae</taxon>
        <taxon>Castor</taxon>
    </lineage>
</organism>